<dbReference type="InterPro" id="IPR005135">
    <property type="entry name" value="Endo/exonuclease/phosphatase"/>
</dbReference>
<protein>
    <recommendedName>
        <fullName evidence="1">Endonuclease/exonuclease/phosphatase domain-containing protein</fullName>
    </recommendedName>
</protein>
<reference evidence="2 3" key="1">
    <citation type="submission" date="2017-09" db="EMBL/GenBank/DDBJ databases">
        <title>Depth-based differentiation of microbial function through sediment-hosted aquifers and enrichment of novel symbionts in the deep terrestrial subsurface.</title>
        <authorList>
            <person name="Probst A.J."/>
            <person name="Ladd B."/>
            <person name="Jarett J.K."/>
            <person name="Geller-Mcgrath D.E."/>
            <person name="Sieber C.M."/>
            <person name="Emerson J.B."/>
            <person name="Anantharaman K."/>
            <person name="Thomas B.C."/>
            <person name="Malmstrom R."/>
            <person name="Stieglmeier M."/>
            <person name="Klingl A."/>
            <person name="Woyke T."/>
            <person name="Ryan C.M."/>
            <person name="Banfield J.F."/>
        </authorList>
    </citation>
    <scope>NUCLEOTIDE SEQUENCE [LARGE SCALE GENOMIC DNA]</scope>
    <source>
        <strain evidence="2">CG22_combo_CG10-13_8_21_14_all_47_17</strain>
    </source>
</reference>
<evidence type="ECO:0000313" key="2">
    <source>
        <dbReference type="EMBL" id="PIP60990.1"/>
    </source>
</evidence>
<sequence>MVHSRWSISELLSDYSAFFHPHLLNTYGLMTLVKKNLSIKEQGDIFVHRERGYLPQGNVGEHARNIQYVTMEVDGKLFTVINFHGLWNGQGKTDTEDRLNQSRNIVSFLERLDHPFVLCGDFNLLPDTESVHLLEQAGLRNLIKEYGIISTRTSYYQKPGKYADYVFPSQGIQVKDFKVLPEEVSDHAALQLEIQL</sequence>
<accession>A0A2H0BVC3</accession>
<dbReference type="PANTHER" id="PTHR14859:SF1">
    <property type="entry name" value="PGAP2-INTERACTING PROTEIN"/>
    <property type="match status" value="1"/>
</dbReference>
<dbReference type="Proteomes" id="UP000231581">
    <property type="component" value="Unassembled WGS sequence"/>
</dbReference>
<dbReference type="Pfam" id="PF03372">
    <property type="entry name" value="Exo_endo_phos"/>
    <property type="match status" value="1"/>
</dbReference>
<proteinExistence type="predicted"/>
<dbReference type="InterPro" id="IPR036691">
    <property type="entry name" value="Endo/exonu/phosph_ase_sf"/>
</dbReference>
<dbReference type="SUPFAM" id="SSF56219">
    <property type="entry name" value="DNase I-like"/>
    <property type="match status" value="1"/>
</dbReference>
<feature type="domain" description="Endonuclease/exonuclease/phosphatase" evidence="1">
    <location>
        <begin position="22"/>
        <end position="187"/>
    </location>
</feature>
<gene>
    <name evidence="2" type="ORF">COX00_00200</name>
</gene>
<dbReference type="GO" id="GO:0003824">
    <property type="term" value="F:catalytic activity"/>
    <property type="evidence" value="ECO:0007669"/>
    <property type="project" value="InterPro"/>
</dbReference>
<evidence type="ECO:0000313" key="3">
    <source>
        <dbReference type="Proteomes" id="UP000231581"/>
    </source>
</evidence>
<dbReference type="Gene3D" id="3.60.10.10">
    <property type="entry name" value="Endonuclease/exonuclease/phosphatase"/>
    <property type="match status" value="1"/>
</dbReference>
<dbReference type="GO" id="GO:0006506">
    <property type="term" value="P:GPI anchor biosynthetic process"/>
    <property type="evidence" value="ECO:0007669"/>
    <property type="project" value="TreeGrafter"/>
</dbReference>
<evidence type="ECO:0000259" key="1">
    <source>
        <dbReference type="Pfam" id="PF03372"/>
    </source>
</evidence>
<dbReference type="AlphaFoldDB" id="A0A2H0BVC3"/>
<organism evidence="2 3">
    <name type="scientific">Candidatus Uhrbacteria bacterium CG22_combo_CG10-13_8_21_14_all_47_17</name>
    <dbReference type="NCBI Taxonomy" id="1975041"/>
    <lineage>
        <taxon>Bacteria</taxon>
        <taxon>Candidatus Uhriibacteriota</taxon>
    </lineage>
</organism>
<dbReference type="InterPro" id="IPR051916">
    <property type="entry name" value="GPI-anchor_lipid_remodeler"/>
</dbReference>
<dbReference type="PANTHER" id="PTHR14859">
    <property type="entry name" value="CALCOFLUOR WHITE HYPERSENSITIVE PROTEIN PRECURSOR"/>
    <property type="match status" value="1"/>
</dbReference>
<comment type="caution">
    <text evidence="2">The sequence shown here is derived from an EMBL/GenBank/DDBJ whole genome shotgun (WGS) entry which is preliminary data.</text>
</comment>
<dbReference type="EMBL" id="PCSZ01000006">
    <property type="protein sequence ID" value="PIP60990.1"/>
    <property type="molecule type" value="Genomic_DNA"/>
</dbReference>
<name>A0A2H0BVC3_9BACT</name>
<dbReference type="GO" id="GO:0016020">
    <property type="term" value="C:membrane"/>
    <property type="evidence" value="ECO:0007669"/>
    <property type="project" value="GOC"/>
</dbReference>